<dbReference type="InterPro" id="IPR010730">
    <property type="entry name" value="HET"/>
</dbReference>
<evidence type="ECO:0000313" key="4">
    <source>
        <dbReference type="Proteomes" id="UP001056012"/>
    </source>
</evidence>
<evidence type="ECO:0000313" key="3">
    <source>
        <dbReference type="EMBL" id="USP72797.1"/>
    </source>
</evidence>
<reference evidence="3" key="1">
    <citation type="submission" date="2021-12" db="EMBL/GenBank/DDBJ databases">
        <title>Curvularia clavata genome.</title>
        <authorList>
            <person name="Cao Y."/>
        </authorList>
    </citation>
    <scope>NUCLEOTIDE SEQUENCE</scope>
    <source>
        <strain evidence="3">Yc1106</strain>
    </source>
</reference>
<protein>
    <recommendedName>
        <fullName evidence="5">Heterokaryon incompatibility domain-containing protein</fullName>
    </recommendedName>
</protein>
<dbReference type="PANTHER" id="PTHR10622:SF12">
    <property type="entry name" value="HET DOMAIN-CONTAINING PROTEIN"/>
    <property type="match status" value="1"/>
</dbReference>
<sequence>MRLINTTTLKFKEFTDCDVPPYAILSHTWGKTAEEVSYQDYVRGSRRKEKGVAKIMKTLEIARANGIKFAWIDSCCIDKRSSAELTEAINSMYRYYERSQVCYAFLSDLKTDGDISVDLPHCRWFTRGWTLQELVAPLAVHIYDCDWRYRGSKASLSTLLFQISGIDEDVLLHRRPLRSICVAQKMAWASSRSTTRIEDVSYSLLGIFGVNMPLLYGEGKRAFRRLQEEIIKSSSDLSILAWTDPVAQYDGTSSEIHCGVLAESPASFTAASSIHGSLGMTPVGECSVTNQGIRLYSTLKCMWNMDITVARNCYVLPLYCKSATGEQLGIRLRKIGDEKYLRTDPCTLTKCDHIKSTLSPRSRYLALETPYISGAESASKQAFTEKSLIHIRHHILRLNFRCDITTSDYWGGVYDHTERTFFDTTGQPREWVAIKFTVWSIKSTSLLLYIVGWTCTADKQPEWWLVDTKSFATQVADMQKILDIWDYDSGAARFVMEEHGIPKSSSLEVPVPGTDFINCIWIEPRRTIDPTRCNRPFWTFHINRELRSNVAKRYKGISGATWPNFRIHAHRLALMDEEPREVRFVEDMGQTEM</sequence>
<evidence type="ECO:0008006" key="5">
    <source>
        <dbReference type="Google" id="ProtNLM"/>
    </source>
</evidence>
<dbReference type="InterPro" id="IPR058525">
    <property type="entry name" value="DUF8212"/>
</dbReference>
<dbReference type="Proteomes" id="UP001056012">
    <property type="component" value="Chromosome 1"/>
</dbReference>
<dbReference type="Pfam" id="PF26640">
    <property type="entry name" value="DUF8212"/>
    <property type="match status" value="1"/>
</dbReference>
<dbReference type="PANTHER" id="PTHR10622">
    <property type="entry name" value="HET DOMAIN-CONTAINING PROTEIN"/>
    <property type="match status" value="1"/>
</dbReference>
<gene>
    <name evidence="3" type="ORF">yc1106_00071</name>
</gene>
<accession>A0A9Q8YZH1</accession>
<organism evidence="3 4">
    <name type="scientific">Curvularia clavata</name>
    <dbReference type="NCBI Taxonomy" id="95742"/>
    <lineage>
        <taxon>Eukaryota</taxon>
        <taxon>Fungi</taxon>
        <taxon>Dikarya</taxon>
        <taxon>Ascomycota</taxon>
        <taxon>Pezizomycotina</taxon>
        <taxon>Dothideomycetes</taxon>
        <taxon>Pleosporomycetidae</taxon>
        <taxon>Pleosporales</taxon>
        <taxon>Pleosporineae</taxon>
        <taxon>Pleosporaceae</taxon>
        <taxon>Curvularia</taxon>
    </lineage>
</organism>
<dbReference type="EMBL" id="CP089274">
    <property type="protein sequence ID" value="USP72797.1"/>
    <property type="molecule type" value="Genomic_DNA"/>
</dbReference>
<dbReference type="OrthoDB" id="674604at2759"/>
<dbReference type="AlphaFoldDB" id="A0A9Q8YZH1"/>
<proteinExistence type="predicted"/>
<dbReference type="Pfam" id="PF06985">
    <property type="entry name" value="HET"/>
    <property type="match status" value="1"/>
</dbReference>
<feature type="domain" description="DUF8212" evidence="2">
    <location>
        <begin position="221"/>
        <end position="258"/>
    </location>
</feature>
<dbReference type="VEuPathDB" id="FungiDB:yc1106_00071"/>
<feature type="domain" description="Heterokaryon incompatibility" evidence="1">
    <location>
        <begin position="22"/>
        <end position="113"/>
    </location>
</feature>
<evidence type="ECO:0000259" key="1">
    <source>
        <dbReference type="Pfam" id="PF06985"/>
    </source>
</evidence>
<keyword evidence="4" id="KW-1185">Reference proteome</keyword>
<name>A0A9Q8YZH1_CURCL</name>
<evidence type="ECO:0000259" key="2">
    <source>
        <dbReference type="Pfam" id="PF26640"/>
    </source>
</evidence>